<dbReference type="SUPFAM" id="SSF49842">
    <property type="entry name" value="TNF-like"/>
    <property type="match status" value="1"/>
</dbReference>
<reference evidence="6" key="2">
    <citation type="submission" date="2025-08" db="UniProtKB">
        <authorList>
            <consortium name="Ensembl"/>
        </authorList>
    </citation>
    <scope>IDENTIFICATION</scope>
</reference>
<dbReference type="Ensembl" id="ENSHHUT00000040682.1">
    <property type="protein sequence ID" value="ENSHHUP00000039145.1"/>
    <property type="gene ID" value="ENSHHUG00000024361.1"/>
</dbReference>
<keyword evidence="2" id="KW-0964">Secreted</keyword>
<name>A0A4W5MP44_9TELE</name>
<accession>A0A4W5MP44</accession>
<evidence type="ECO:0000256" key="2">
    <source>
        <dbReference type="ARBA" id="ARBA00022525"/>
    </source>
</evidence>
<dbReference type="InterPro" id="IPR008983">
    <property type="entry name" value="Tumour_necrosis_fac-like_dom"/>
</dbReference>
<dbReference type="STRING" id="62062.ENSHHUP00000039145"/>
<dbReference type="GeneTree" id="ENSGT01060000248993"/>
<feature type="domain" description="C1q" evidence="5">
    <location>
        <begin position="25"/>
        <end position="133"/>
    </location>
</feature>
<keyword evidence="3" id="KW-0732">Signal</keyword>
<evidence type="ECO:0000313" key="6">
    <source>
        <dbReference type="Ensembl" id="ENSHHUP00000039145.1"/>
    </source>
</evidence>
<organism evidence="6 7">
    <name type="scientific">Hucho hucho</name>
    <name type="common">huchen</name>
    <dbReference type="NCBI Taxonomy" id="62062"/>
    <lineage>
        <taxon>Eukaryota</taxon>
        <taxon>Metazoa</taxon>
        <taxon>Chordata</taxon>
        <taxon>Craniata</taxon>
        <taxon>Vertebrata</taxon>
        <taxon>Euteleostomi</taxon>
        <taxon>Actinopterygii</taxon>
        <taxon>Neopterygii</taxon>
        <taxon>Teleostei</taxon>
        <taxon>Protacanthopterygii</taxon>
        <taxon>Salmoniformes</taxon>
        <taxon>Salmonidae</taxon>
        <taxon>Salmoninae</taxon>
        <taxon>Hucho</taxon>
    </lineage>
</organism>
<protein>
    <recommendedName>
        <fullName evidence="5">C1q domain-containing protein</fullName>
    </recommendedName>
</protein>
<keyword evidence="7" id="KW-1185">Reference proteome</keyword>
<dbReference type="InterPro" id="IPR050822">
    <property type="entry name" value="Cerebellin_Synaptic_Org"/>
</dbReference>
<dbReference type="SMART" id="SM00110">
    <property type="entry name" value="C1Q"/>
    <property type="match status" value="1"/>
</dbReference>
<evidence type="ECO:0000256" key="1">
    <source>
        <dbReference type="ARBA" id="ARBA00004613"/>
    </source>
</evidence>
<dbReference type="InterPro" id="IPR001073">
    <property type="entry name" value="C1q_dom"/>
</dbReference>
<sequence length="133" mass="14916">KKLGDNLLKNSSSEREVEELKKENADRPKVAFSAGLTDDGAVGPFNNEHTLVYTKVFTNIGQAYSPTTGIFTRDKNVIVTMFVNGKFILHNYEHEPDSHVRCISNAVSQQLEKGDEVYTKIPSKNHGFLLFPM</sequence>
<reference evidence="7" key="1">
    <citation type="submission" date="2018-06" db="EMBL/GenBank/DDBJ databases">
        <title>Genome assembly of Danube salmon.</title>
        <authorList>
            <person name="Macqueen D.J."/>
            <person name="Gundappa M.K."/>
        </authorList>
    </citation>
    <scope>NUCLEOTIDE SEQUENCE [LARGE SCALE GENOMIC DNA]</scope>
</reference>
<dbReference type="Gene3D" id="2.60.120.40">
    <property type="match status" value="2"/>
</dbReference>
<reference evidence="6" key="3">
    <citation type="submission" date="2025-09" db="UniProtKB">
        <authorList>
            <consortium name="Ensembl"/>
        </authorList>
    </citation>
    <scope>IDENTIFICATION</scope>
</reference>
<dbReference type="AlphaFoldDB" id="A0A4W5MP44"/>
<comment type="subcellular location">
    <subcellularLocation>
        <location evidence="1">Secreted</location>
    </subcellularLocation>
</comment>
<proteinExistence type="predicted"/>
<feature type="compositionally biased region" description="Basic and acidic residues" evidence="4">
    <location>
        <begin position="12"/>
        <end position="26"/>
    </location>
</feature>
<feature type="region of interest" description="Disordered" evidence="4">
    <location>
        <begin position="1"/>
        <end position="26"/>
    </location>
</feature>
<evidence type="ECO:0000256" key="3">
    <source>
        <dbReference type="ARBA" id="ARBA00022729"/>
    </source>
</evidence>
<dbReference type="PANTHER" id="PTHR22923">
    <property type="entry name" value="CEREBELLIN-RELATED"/>
    <property type="match status" value="1"/>
</dbReference>
<dbReference type="GO" id="GO:0005576">
    <property type="term" value="C:extracellular region"/>
    <property type="evidence" value="ECO:0007669"/>
    <property type="project" value="UniProtKB-SubCell"/>
</dbReference>
<evidence type="ECO:0000313" key="7">
    <source>
        <dbReference type="Proteomes" id="UP000314982"/>
    </source>
</evidence>
<dbReference type="PROSITE" id="PS50871">
    <property type="entry name" value="C1Q"/>
    <property type="match status" value="1"/>
</dbReference>
<dbReference type="PANTHER" id="PTHR22923:SF102">
    <property type="entry name" value="CEREBELLIN 13-RELATED"/>
    <property type="match status" value="1"/>
</dbReference>
<evidence type="ECO:0000256" key="4">
    <source>
        <dbReference type="SAM" id="MobiDB-lite"/>
    </source>
</evidence>
<evidence type="ECO:0000259" key="5">
    <source>
        <dbReference type="PROSITE" id="PS50871"/>
    </source>
</evidence>
<dbReference type="Proteomes" id="UP000314982">
    <property type="component" value="Unassembled WGS sequence"/>
</dbReference>